<dbReference type="AlphaFoldDB" id="A0AAN9XXZ0"/>
<organism evidence="1 2">
    <name type="scientific">Parthenolecanium corni</name>
    <dbReference type="NCBI Taxonomy" id="536013"/>
    <lineage>
        <taxon>Eukaryota</taxon>
        <taxon>Metazoa</taxon>
        <taxon>Ecdysozoa</taxon>
        <taxon>Arthropoda</taxon>
        <taxon>Hexapoda</taxon>
        <taxon>Insecta</taxon>
        <taxon>Pterygota</taxon>
        <taxon>Neoptera</taxon>
        <taxon>Paraneoptera</taxon>
        <taxon>Hemiptera</taxon>
        <taxon>Sternorrhyncha</taxon>
        <taxon>Coccoidea</taxon>
        <taxon>Coccidae</taxon>
        <taxon>Parthenolecanium</taxon>
    </lineage>
</organism>
<sequence>MWWYHGEAGDFILCTTWSQNPPTQYSRTFGANIGTVMNVTAAVGVEFQICLRFTTEELDGEGNRFSEMESGYWLGFRRLPSWVKPVEEALESWFRALTGFLVGTLLIL</sequence>
<dbReference type="EMBL" id="JBBCAQ010000041">
    <property type="protein sequence ID" value="KAK7571146.1"/>
    <property type="molecule type" value="Genomic_DNA"/>
</dbReference>
<gene>
    <name evidence="1" type="ORF">V9T40_014750</name>
</gene>
<evidence type="ECO:0000313" key="2">
    <source>
        <dbReference type="Proteomes" id="UP001367676"/>
    </source>
</evidence>
<protein>
    <submittedName>
        <fullName evidence="1">Uncharacterized protein</fullName>
    </submittedName>
</protein>
<comment type="caution">
    <text evidence="1">The sequence shown here is derived from an EMBL/GenBank/DDBJ whole genome shotgun (WGS) entry which is preliminary data.</text>
</comment>
<reference evidence="1 2" key="1">
    <citation type="submission" date="2024-03" db="EMBL/GenBank/DDBJ databases">
        <title>Adaptation during the transition from Ophiocordyceps entomopathogen to insect associate is accompanied by gene loss and intensified selection.</title>
        <authorList>
            <person name="Ward C.M."/>
            <person name="Onetto C.A."/>
            <person name="Borneman A.R."/>
        </authorList>
    </citation>
    <scope>NUCLEOTIDE SEQUENCE [LARGE SCALE GENOMIC DNA]</scope>
    <source>
        <strain evidence="1">AWRI1</strain>
        <tissue evidence="1">Single Adult Female</tissue>
    </source>
</reference>
<dbReference type="Proteomes" id="UP001367676">
    <property type="component" value="Unassembled WGS sequence"/>
</dbReference>
<accession>A0AAN9XXZ0</accession>
<proteinExistence type="predicted"/>
<evidence type="ECO:0000313" key="1">
    <source>
        <dbReference type="EMBL" id="KAK7571146.1"/>
    </source>
</evidence>
<name>A0AAN9XXZ0_9HEMI</name>
<keyword evidence="2" id="KW-1185">Reference proteome</keyword>